<dbReference type="InterPro" id="IPR009003">
    <property type="entry name" value="Peptidase_S1_PA"/>
</dbReference>
<feature type="domain" description="Peptidase S1" evidence="7">
    <location>
        <begin position="122"/>
        <end position="209"/>
    </location>
</feature>
<dbReference type="InterPro" id="IPR043504">
    <property type="entry name" value="Peptidase_S1_PA_chymotrypsin"/>
</dbReference>
<keyword evidence="5" id="KW-1015">Disulfide bond</keyword>
<dbReference type="EMBL" id="BAAANN010000005">
    <property type="protein sequence ID" value="GAA1948757.1"/>
    <property type="molecule type" value="Genomic_DNA"/>
</dbReference>
<dbReference type="Proteomes" id="UP001501116">
    <property type="component" value="Unassembled WGS sequence"/>
</dbReference>
<keyword evidence="2" id="KW-0645">Protease</keyword>
<feature type="chain" id="PRO_5047513405" description="Peptidase S1 domain-containing protein" evidence="6">
    <location>
        <begin position="27"/>
        <end position="232"/>
    </location>
</feature>
<evidence type="ECO:0000256" key="2">
    <source>
        <dbReference type="ARBA" id="ARBA00022670"/>
    </source>
</evidence>
<evidence type="ECO:0000313" key="9">
    <source>
        <dbReference type="Proteomes" id="UP001501116"/>
    </source>
</evidence>
<dbReference type="InterPro" id="IPR001316">
    <property type="entry name" value="Pept_S1A_streptogrisin"/>
</dbReference>
<evidence type="ECO:0000256" key="4">
    <source>
        <dbReference type="ARBA" id="ARBA00022825"/>
    </source>
</evidence>
<dbReference type="Pfam" id="PF00089">
    <property type="entry name" value="Trypsin"/>
    <property type="match status" value="1"/>
</dbReference>
<dbReference type="InterPro" id="IPR001254">
    <property type="entry name" value="Trypsin_dom"/>
</dbReference>
<evidence type="ECO:0000259" key="7">
    <source>
        <dbReference type="Pfam" id="PF00089"/>
    </source>
</evidence>
<accession>A0ABN2QDM3</accession>
<feature type="signal peptide" evidence="6">
    <location>
        <begin position="1"/>
        <end position="26"/>
    </location>
</feature>
<comment type="similarity">
    <text evidence="1">Belongs to the peptidase S1 family.</text>
</comment>
<dbReference type="Gene3D" id="2.40.10.10">
    <property type="entry name" value="Trypsin-like serine proteases"/>
    <property type="match status" value="2"/>
</dbReference>
<dbReference type="CDD" id="cd21112">
    <property type="entry name" value="alphaLP-like"/>
    <property type="match status" value="1"/>
</dbReference>
<dbReference type="PRINTS" id="PR00861">
    <property type="entry name" value="ALYTICPTASE"/>
</dbReference>
<gene>
    <name evidence="8" type="ORF">GCM10009754_16530</name>
</gene>
<evidence type="ECO:0000256" key="6">
    <source>
        <dbReference type="SAM" id="SignalP"/>
    </source>
</evidence>
<name>A0ABN2QDM3_9PSEU</name>
<evidence type="ECO:0000256" key="1">
    <source>
        <dbReference type="ARBA" id="ARBA00007664"/>
    </source>
</evidence>
<keyword evidence="4" id="KW-0720">Serine protease</keyword>
<proteinExistence type="inferred from homology"/>
<keyword evidence="3" id="KW-0378">Hydrolase</keyword>
<evidence type="ECO:0000256" key="3">
    <source>
        <dbReference type="ARBA" id="ARBA00022801"/>
    </source>
</evidence>
<comment type="caution">
    <text evidence="8">The sequence shown here is derived from an EMBL/GenBank/DDBJ whole genome shotgun (WGS) entry which is preliminary data.</text>
</comment>
<dbReference type="RefSeq" id="WP_344415235.1">
    <property type="nucleotide sequence ID" value="NZ_BAAANN010000005.1"/>
</dbReference>
<sequence>MRPPRSRFLLGVFLALCLAVPSTAHAGAPAPLGGGSPLESSAPSRCTAGFAAVAGASGSLIATGACGKPGDTIRSGGRLVGVVSAAQFPPNGAIVIRVTNTTDWRLVGSIPPADSKVTITGSAEAPIGAPVCKYGVTTGWRCGVIQAKNQTINFPDGTMTGLTRTNVCAEPGDGGGPFVSGTQAQGVLIGGTGNCAGGGTSYFLPVNPVLSAYGLTILTGPRKDGPQPHQPQ</sequence>
<reference evidence="8 9" key="1">
    <citation type="journal article" date="2019" name="Int. J. Syst. Evol. Microbiol.">
        <title>The Global Catalogue of Microorganisms (GCM) 10K type strain sequencing project: providing services to taxonomists for standard genome sequencing and annotation.</title>
        <authorList>
            <consortium name="The Broad Institute Genomics Platform"/>
            <consortium name="The Broad Institute Genome Sequencing Center for Infectious Disease"/>
            <person name="Wu L."/>
            <person name="Ma J."/>
        </authorList>
    </citation>
    <scope>NUCLEOTIDE SEQUENCE [LARGE SCALE GENOMIC DNA]</scope>
    <source>
        <strain evidence="8 9">JCM 14545</strain>
    </source>
</reference>
<keyword evidence="9" id="KW-1185">Reference proteome</keyword>
<dbReference type="SUPFAM" id="SSF50494">
    <property type="entry name" value="Trypsin-like serine proteases"/>
    <property type="match status" value="1"/>
</dbReference>
<organism evidence="8 9">
    <name type="scientific">Amycolatopsis minnesotensis</name>
    <dbReference type="NCBI Taxonomy" id="337894"/>
    <lineage>
        <taxon>Bacteria</taxon>
        <taxon>Bacillati</taxon>
        <taxon>Actinomycetota</taxon>
        <taxon>Actinomycetes</taxon>
        <taxon>Pseudonocardiales</taxon>
        <taxon>Pseudonocardiaceae</taxon>
        <taxon>Amycolatopsis</taxon>
    </lineage>
</organism>
<evidence type="ECO:0000256" key="5">
    <source>
        <dbReference type="ARBA" id="ARBA00023157"/>
    </source>
</evidence>
<evidence type="ECO:0000313" key="8">
    <source>
        <dbReference type="EMBL" id="GAA1948757.1"/>
    </source>
</evidence>
<dbReference type="PIRSF" id="PIRSF001134">
    <property type="entry name" value="Streptogrisin"/>
    <property type="match status" value="1"/>
</dbReference>
<keyword evidence="6" id="KW-0732">Signal</keyword>
<protein>
    <recommendedName>
        <fullName evidence="7">Peptidase S1 domain-containing protein</fullName>
    </recommendedName>
</protein>